<evidence type="ECO:0000256" key="10">
    <source>
        <dbReference type="SAM" id="MobiDB-lite"/>
    </source>
</evidence>
<dbReference type="Gene3D" id="1.10.510.10">
    <property type="entry name" value="Transferase(Phosphotransferase) domain 1"/>
    <property type="match status" value="1"/>
</dbReference>
<evidence type="ECO:0000256" key="9">
    <source>
        <dbReference type="ARBA" id="ARBA00048367"/>
    </source>
</evidence>
<keyword evidence="7" id="KW-0067">ATP-binding</keyword>
<proteinExistence type="inferred from homology"/>
<gene>
    <name evidence="12" type="ORF">M404DRAFT_16801</name>
</gene>
<dbReference type="OrthoDB" id="413582at2759"/>
<dbReference type="PANTHER" id="PTHR24056:SF171">
    <property type="entry name" value="CYCLIN-DEPENDENT KINASE 20"/>
    <property type="match status" value="1"/>
</dbReference>
<evidence type="ECO:0000256" key="6">
    <source>
        <dbReference type="ARBA" id="ARBA00022777"/>
    </source>
</evidence>
<protein>
    <recommendedName>
        <fullName evidence="2">cyclin-dependent kinase</fullName>
        <ecNumber evidence="2">2.7.11.22</ecNumber>
    </recommendedName>
</protein>
<evidence type="ECO:0000313" key="12">
    <source>
        <dbReference type="EMBL" id="KIN97192.1"/>
    </source>
</evidence>
<dbReference type="STRING" id="870435.A0A0C3IJN1"/>
<dbReference type="HOGENOM" id="CLU_000288_50_0_1"/>
<keyword evidence="4" id="KW-0808">Transferase</keyword>
<dbReference type="EC" id="2.7.11.22" evidence="2"/>
<keyword evidence="13" id="KW-1185">Reference proteome</keyword>
<dbReference type="InterPro" id="IPR050108">
    <property type="entry name" value="CDK"/>
</dbReference>
<comment type="similarity">
    <text evidence="1">Belongs to the protein kinase superfamily. CMGC Ser/Thr protein kinase family. CDC2/CDKX subfamily.</text>
</comment>
<dbReference type="InterPro" id="IPR011009">
    <property type="entry name" value="Kinase-like_dom_sf"/>
</dbReference>
<evidence type="ECO:0000313" key="13">
    <source>
        <dbReference type="Proteomes" id="UP000054217"/>
    </source>
</evidence>
<sequence>MNPESEVVSEGPFSIVTRVKTSLPGQPTRWIAIKSSTTNRDLARKPHDIIKEARLIASTCHPNWLSLWMPYMPYSVHDLLSSALFSPHPRVSFGNGDTSVASPREQRFVVLAKSIMFQVLCAVDYLHQTAMIAHRDIKPSNILLTATGCVRLIDFGIAWKQEDDKHTTTRDLWPEQLHDMYFEVSTGAYRAPELLFGPRSYDAFAIDRWSLGVTFAEFFTPSRLRSDEQDDIDTFTATDSDSESHAEEPPAPLEPFILTKGVRPTDPTARWVRDSLFEGERGEIVLAWSVFKVRGSPNDTNWPSFTQLPDAGKLSFLETNAVDLAPLLPNLPPSLRHIQLDTKTHTPSAEKLPIPLDLVHRFLVYEPSRRLHAQEALRHPWFFAEPWLLLPQDYVGSTQLERLEGITLLTSWESKSLGDMIMANLPGHVD</sequence>
<keyword evidence="3" id="KW-0723">Serine/threonine-protein kinase</keyword>
<dbReference type="AlphaFoldDB" id="A0A0C3IJN1"/>
<dbReference type="Pfam" id="PF00069">
    <property type="entry name" value="Pkinase"/>
    <property type="match status" value="1"/>
</dbReference>
<name>A0A0C3IJN1_PISTI</name>
<comment type="catalytic activity">
    <reaction evidence="9">
        <text>L-seryl-[protein] + ATP = O-phospho-L-seryl-[protein] + ADP + H(+)</text>
        <dbReference type="Rhea" id="RHEA:17989"/>
        <dbReference type="Rhea" id="RHEA-COMP:9863"/>
        <dbReference type="Rhea" id="RHEA-COMP:11604"/>
        <dbReference type="ChEBI" id="CHEBI:15378"/>
        <dbReference type="ChEBI" id="CHEBI:29999"/>
        <dbReference type="ChEBI" id="CHEBI:30616"/>
        <dbReference type="ChEBI" id="CHEBI:83421"/>
        <dbReference type="ChEBI" id="CHEBI:456216"/>
        <dbReference type="EC" id="2.7.11.22"/>
    </reaction>
</comment>
<dbReference type="GO" id="GO:0004693">
    <property type="term" value="F:cyclin-dependent protein serine/threonine kinase activity"/>
    <property type="evidence" value="ECO:0007669"/>
    <property type="project" value="UniProtKB-EC"/>
</dbReference>
<feature type="domain" description="Protein kinase" evidence="11">
    <location>
        <begin position="2"/>
        <end position="382"/>
    </location>
</feature>
<dbReference type="EMBL" id="KN832033">
    <property type="protein sequence ID" value="KIN97192.1"/>
    <property type="molecule type" value="Genomic_DNA"/>
</dbReference>
<keyword evidence="5" id="KW-0547">Nucleotide-binding</keyword>
<evidence type="ECO:0000256" key="7">
    <source>
        <dbReference type="ARBA" id="ARBA00022840"/>
    </source>
</evidence>
<organism evidence="12 13">
    <name type="scientific">Pisolithus tinctorius Marx 270</name>
    <dbReference type="NCBI Taxonomy" id="870435"/>
    <lineage>
        <taxon>Eukaryota</taxon>
        <taxon>Fungi</taxon>
        <taxon>Dikarya</taxon>
        <taxon>Basidiomycota</taxon>
        <taxon>Agaricomycotina</taxon>
        <taxon>Agaricomycetes</taxon>
        <taxon>Agaricomycetidae</taxon>
        <taxon>Boletales</taxon>
        <taxon>Sclerodermatineae</taxon>
        <taxon>Pisolithaceae</taxon>
        <taxon>Pisolithus</taxon>
    </lineage>
</organism>
<evidence type="ECO:0000256" key="3">
    <source>
        <dbReference type="ARBA" id="ARBA00022527"/>
    </source>
</evidence>
<dbReference type="GO" id="GO:0005634">
    <property type="term" value="C:nucleus"/>
    <property type="evidence" value="ECO:0007669"/>
    <property type="project" value="TreeGrafter"/>
</dbReference>
<dbReference type="InterPro" id="IPR000719">
    <property type="entry name" value="Prot_kinase_dom"/>
</dbReference>
<dbReference type="GO" id="GO:0005524">
    <property type="term" value="F:ATP binding"/>
    <property type="evidence" value="ECO:0007669"/>
    <property type="project" value="UniProtKB-KW"/>
</dbReference>
<evidence type="ECO:0000256" key="8">
    <source>
        <dbReference type="ARBA" id="ARBA00047811"/>
    </source>
</evidence>
<dbReference type="PROSITE" id="PS50011">
    <property type="entry name" value="PROTEIN_KINASE_DOM"/>
    <property type="match status" value="1"/>
</dbReference>
<reference evidence="12 13" key="1">
    <citation type="submission" date="2014-04" db="EMBL/GenBank/DDBJ databases">
        <authorList>
            <consortium name="DOE Joint Genome Institute"/>
            <person name="Kuo A."/>
            <person name="Kohler A."/>
            <person name="Costa M.D."/>
            <person name="Nagy L.G."/>
            <person name="Floudas D."/>
            <person name="Copeland A."/>
            <person name="Barry K.W."/>
            <person name="Cichocki N."/>
            <person name="Veneault-Fourrey C."/>
            <person name="LaButti K."/>
            <person name="Lindquist E.A."/>
            <person name="Lipzen A."/>
            <person name="Lundell T."/>
            <person name="Morin E."/>
            <person name="Murat C."/>
            <person name="Sun H."/>
            <person name="Tunlid A."/>
            <person name="Henrissat B."/>
            <person name="Grigoriev I.V."/>
            <person name="Hibbett D.S."/>
            <person name="Martin F."/>
            <person name="Nordberg H.P."/>
            <person name="Cantor M.N."/>
            <person name="Hua S.X."/>
        </authorList>
    </citation>
    <scope>NUCLEOTIDE SEQUENCE [LARGE SCALE GENOMIC DNA]</scope>
    <source>
        <strain evidence="12 13">Marx 270</strain>
    </source>
</reference>
<dbReference type="InterPro" id="IPR008271">
    <property type="entry name" value="Ser/Thr_kinase_AS"/>
</dbReference>
<evidence type="ECO:0000256" key="1">
    <source>
        <dbReference type="ARBA" id="ARBA00006485"/>
    </source>
</evidence>
<evidence type="ECO:0000256" key="2">
    <source>
        <dbReference type="ARBA" id="ARBA00012425"/>
    </source>
</evidence>
<dbReference type="PROSITE" id="PS00108">
    <property type="entry name" value="PROTEIN_KINASE_ST"/>
    <property type="match status" value="1"/>
</dbReference>
<dbReference type="SUPFAM" id="SSF56112">
    <property type="entry name" value="Protein kinase-like (PK-like)"/>
    <property type="match status" value="1"/>
</dbReference>
<reference evidence="13" key="2">
    <citation type="submission" date="2015-01" db="EMBL/GenBank/DDBJ databases">
        <title>Evolutionary Origins and Diversification of the Mycorrhizal Mutualists.</title>
        <authorList>
            <consortium name="DOE Joint Genome Institute"/>
            <consortium name="Mycorrhizal Genomics Consortium"/>
            <person name="Kohler A."/>
            <person name="Kuo A."/>
            <person name="Nagy L.G."/>
            <person name="Floudas D."/>
            <person name="Copeland A."/>
            <person name="Barry K.W."/>
            <person name="Cichocki N."/>
            <person name="Veneault-Fourrey C."/>
            <person name="LaButti K."/>
            <person name="Lindquist E.A."/>
            <person name="Lipzen A."/>
            <person name="Lundell T."/>
            <person name="Morin E."/>
            <person name="Murat C."/>
            <person name="Riley R."/>
            <person name="Ohm R."/>
            <person name="Sun H."/>
            <person name="Tunlid A."/>
            <person name="Henrissat B."/>
            <person name="Grigoriev I.V."/>
            <person name="Hibbett D.S."/>
            <person name="Martin F."/>
        </authorList>
    </citation>
    <scope>NUCLEOTIDE SEQUENCE [LARGE SCALE GENOMIC DNA]</scope>
    <source>
        <strain evidence="13">Marx 270</strain>
    </source>
</reference>
<dbReference type="Proteomes" id="UP000054217">
    <property type="component" value="Unassembled WGS sequence"/>
</dbReference>
<evidence type="ECO:0000256" key="5">
    <source>
        <dbReference type="ARBA" id="ARBA00022741"/>
    </source>
</evidence>
<dbReference type="PANTHER" id="PTHR24056">
    <property type="entry name" value="CELL DIVISION PROTEIN KINASE"/>
    <property type="match status" value="1"/>
</dbReference>
<evidence type="ECO:0000259" key="11">
    <source>
        <dbReference type="PROSITE" id="PS50011"/>
    </source>
</evidence>
<keyword evidence="6" id="KW-0418">Kinase</keyword>
<accession>A0A0C3IJN1</accession>
<feature type="region of interest" description="Disordered" evidence="10">
    <location>
        <begin position="230"/>
        <end position="258"/>
    </location>
</feature>
<dbReference type="SMART" id="SM00220">
    <property type="entry name" value="S_TKc"/>
    <property type="match status" value="1"/>
</dbReference>
<evidence type="ECO:0000256" key="4">
    <source>
        <dbReference type="ARBA" id="ARBA00022679"/>
    </source>
</evidence>
<dbReference type="InParanoid" id="A0A0C3IJN1"/>
<comment type="catalytic activity">
    <reaction evidence="8">
        <text>L-threonyl-[protein] + ATP = O-phospho-L-threonyl-[protein] + ADP + H(+)</text>
        <dbReference type="Rhea" id="RHEA:46608"/>
        <dbReference type="Rhea" id="RHEA-COMP:11060"/>
        <dbReference type="Rhea" id="RHEA-COMP:11605"/>
        <dbReference type="ChEBI" id="CHEBI:15378"/>
        <dbReference type="ChEBI" id="CHEBI:30013"/>
        <dbReference type="ChEBI" id="CHEBI:30616"/>
        <dbReference type="ChEBI" id="CHEBI:61977"/>
        <dbReference type="ChEBI" id="CHEBI:456216"/>
        <dbReference type="EC" id="2.7.11.22"/>
    </reaction>
</comment>